<evidence type="ECO:0000256" key="3">
    <source>
        <dbReference type="ARBA" id="ARBA00022692"/>
    </source>
</evidence>
<feature type="domain" description="Major facilitator superfamily (MFS) profile" evidence="7">
    <location>
        <begin position="12"/>
        <end position="432"/>
    </location>
</feature>
<keyword evidence="5 6" id="KW-0472">Membrane</keyword>
<dbReference type="InterPro" id="IPR020846">
    <property type="entry name" value="MFS_dom"/>
</dbReference>
<feature type="transmembrane region" description="Helical" evidence="6">
    <location>
        <begin position="294"/>
        <end position="311"/>
    </location>
</feature>
<dbReference type="InterPro" id="IPR036259">
    <property type="entry name" value="MFS_trans_sf"/>
</dbReference>
<accession>A0A376BMA6</accession>
<keyword evidence="4 6" id="KW-1133">Transmembrane helix</keyword>
<name>A0A376BMA6_9NEIS</name>
<dbReference type="Gene3D" id="1.20.1250.20">
    <property type="entry name" value="MFS general substrate transporter like domains"/>
    <property type="match status" value="1"/>
</dbReference>
<evidence type="ECO:0000256" key="5">
    <source>
        <dbReference type="ARBA" id="ARBA00023136"/>
    </source>
</evidence>
<feature type="transmembrane region" description="Helical" evidence="6">
    <location>
        <begin position="143"/>
        <end position="164"/>
    </location>
</feature>
<dbReference type="GO" id="GO:0022857">
    <property type="term" value="F:transmembrane transporter activity"/>
    <property type="evidence" value="ECO:0007669"/>
    <property type="project" value="InterPro"/>
</dbReference>
<feature type="transmembrane region" description="Helical" evidence="6">
    <location>
        <begin position="82"/>
        <end position="99"/>
    </location>
</feature>
<evidence type="ECO:0000256" key="6">
    <source>
        <dbReference type="SAM" id="Phobius"/>
    </source>
</evidence>
<evidence type="ECO:0000259" key="7">
    <source>
        <dbReference type="PROSITE" id="PS50850"/>
    </source>
</evidence>
<dbReference type="SUPFAM" id="SSF103473">
    <property type="entry name" value="MFS general substrate transporter"/>
    <property type="match status" value="1"/>
</dbReference>
<organism evidence="8 9">
    <name type="scientific">Alysiella crassa</name>
    <dbReference type="NCBI Taxonomy" id="153491"/>
    <lineage>
        <taxon>Bacteria</taxon>
        <taxon>Pseudomonadati</taxon>
        <taxon>Pseudomonadota</taxon>
        <taxon>Betaproteobacteria</taxon>
        <taxon>Neisseriales</taxon>
        <taxon>Neisseriaceae</taxon>
        <taxon>Alysiella</taxon>
    </lineage>
</organism>
<feature type="transmembrane region" description="Helical" evidence="6">
    <location>
        <begin position="318"/>
        <end position="337"/>
    </location>
</feature>
<evidence type="ECO:0000256" key="2">
    <source>
        <dbReference type="ARBA" id="ARBA00022448"/>
    </source>
</evidence>
<dbReference type="PROSITE" id="PS50850">
    <property type="entry name" value="MFS"/>
    <property type="match status" value="1"/>
</dbReference>
<evidence type="ECO:0000256" key="1">
    <source>
        <dbReference type="ARBA" id="ARBA00004141"/>
    </source>
</evidence>
<sequence>MTQQQLMMTFRQIILMNFGFFGIQYSFGLQQTAVNPIYSFLGAPNGDLPLLNMAGPVTGLIVQPIIGALSDRTWISPWGRRRPFFLIGAIGCSIALFLFPHVTALWMAVLMLWILDISNNTAMEPYRAFVADTLPEKQQGIGFLMQSMFTGLGITLANVSLYFFQQMDFLKQVNDSGIPYWVYGSFYLGAICSIGSVLISVFSTTEKKPSDEEIARIKAQPKGLGVALADIFSAIKDMPKALKQLALVYLFQWYALFIYWQFATPSIAKSVWNTTPDDKTLYGEAVAWTGLVNGWYNIVTFISAFGLMILAKKYPAKVVHAGAVSLAAIALLIFPHISNKYLLFVPMIGFGVAWASIMGVPFLIATAEIPRERYGVYMGIINMMIVIPMLIQTLTFGKIYDYVLGSNPSNAMMSAGVLLALAAVFTLRIQTKQGQNLQHEA</sequence>
<evidence type="ECO:0000256" key="4">
    <source>
        <dbReference type="ARBA" id="ARBA00022989"/>
    </source>
</evidence>
<dbReference type="OrthoDB" id="7584869at2"/>
<keyword evidence="2" id="KW-0813">Transport</keyword>
<feature type="transmembrane region" description="Helical" evidence="6">
    <location>
        <begin position="12"/>
        <end position="30"/>
    </location>
</feature>
<feature type="transmembrane region" description="Helical" evidence="6">
    <location>
        <begin position="105"/>
        <end position="122"/>
    </location>
</feature>
<feature type="transmembrane region" description="Helical" evidence="6">
    <location>
        <begin position="374"/>
        <end position="391"/>
    </location>
</feature>
<evidence type="ECO:0000313" key="9">
    <source>
        <dbReference type="Proteomes" id="UP000254209"/>
    </source>
</evidence>
<dbReference type="PANTHER" id="PTHR19432">
    <property type="entry name" value="SUGAR TRANSPORTER"/>
    <property type="match status" value="1"/>
</dbReference>
<dbReference type="Proteomes" id="UP000254209">
    <property type="component" value="Unassembled WGS sequence"/>
</dbReference>
<protein>
    <submittedName>
        <fullName evidence="8">Sucrose/H+ symporter</fullName>
    </submittedName>
</protein>
<reference evidence="8 9" key="1">
    <citation type="submission" date="2018-06" db="EMBL/GenBank/DDBJ databases">
        <authorList>
            <consortium name="Pathogen Informatics"/>
            <person name="Doyle S."/>
        </authorList>
    </citation>
    <scope>NUCLEOTIDE SEQUENCE [LARGE SCALE GENOMIC DNA]</scope>
    <source>
        <strain evidence="8 9">NCTC10283</strain>
    </source>
</reference>
<proteinExistence type="predicted"/>
<comment type="subcellular location">
    <subcellularLocation>
        <location evidence="1">Membrane</location>
        <topology evidence="1">Multi-pass membrane protein</topology>
    </subcellularLocation>
</comment>
<dbReference type="InterPro" id="IPR011701">
    <property type="entry name" value="MFS"/>
</dbReference>
<dbReference type="Pfam" id="PF07690">
    <property type="entry name" value="MFS_1"/>
    <property type="match status" value="1"/>
</dbReference>
<keyword evidence="3 6" id="KW-0812">Transmembrane</keyword>
<feature type="transmembrane region" description="Helical" evidence="6">
    <location>
        <begin position="50"/>
        <end position="70"/>
    </location>
</feature>
<dbReference type="RefSeq" id="WP_034295250.1">
    <property type="nucleotide sequence ID" value="NZ_UFSO01000002.1"/>
</dbReference>
<dbReference type="GO" id="GO:0016020">
    <property type="term" value="C:membrane"/>
    <property type="evidence" value="ECO:0007669"/>
    <property type="project" value="UniProtKB-SubCell"/>
</dbReference>
<evidence type="ECO:0000313" key="8">
    <source>
        <dbReference type="EMBL" id="SSY70354.1"/>
    </source>
</evidence>
<dbReference type="STRING" id="1120980.GCA_000745955_02348"/>
<feature type="transmembrane region" description="Helical" evidence="6">
    <location>
        <begin position="411"/>
        <end position="429"/>
    </location>
</feature>
<gene>
    <name evidence="8" type="ORF">NCTC10283_00441</name>
</gene>
<keyword evidence="9" id="KW-1185">Reference proteome</keyword>
<feature type="transmembrane region" description="Helical" evidence="6">
    <location>
        <begin position="343"/>
        <end position="367"/>
    </location>
</feature>
<dbReference type="AlphaFoldDB" id="A0A376BMA6"/>
<feature type="transmembrane region" description="Helical" evidence="6">
    <location>
        <begin position="245"/>
        <end position="262"/>
    </location>
</feature>
<feature type="transmembrane region" description="Helical" evidence="6">
    <location>
        <begin position="180"/>
        <end position="202"/>
    </location>
</feature>
<dbReference type="PANTHER" id="PTHR19432:SF35">
    <property type="entry name" value="SOLUTE CARRIER FAMILY 45 MEMBER 3 ISOFORM X1"/>
    <property type="match status" value="1"/>
</dbReference>
<dbReference type="EMBL" id="UFSO01000002">
    <property type="protein sequence ID" value="SSY70354.1"/>
    <property type="molecule type" value="Genomic_DNA"/>
</dbReference>